<dbReference type="InterPro" id="IPR001314">
    <property type="entry name" value="Peptidase_S1A"/>
</dbReference>
<evidence type="ECO:0000256" key="2">
    <source>
        <dbReference type="ARBA" id="ARBA00023157"/>
    </source>
</evidence>
<dbReference type="EMBL" id="QOVW01000083">
    <property type="protein sequence ID" value="RDB35524.1"/>
    <property type="molecule type" value="Genomic_DNA"/>
</dbReference>
<keyword evidence="6" id="KW-1185">Reference proteome</keyword>
<dbReference type="SUPFAM" id="SSF50494">
    <property type="entry name" value="Trypsin-like serine proteases"/>
    <property type="match status" value="1"/>
</dbReference>
<dbReference type="Proteomes" id="UP000253934">
    <property type="component" value="Unassembled WGS sequence"/>
</dbReference>
<evidence type="ECO:0000259" key="4">
    <source>
        <dbReference type="PROSITE" id="PS50240"/>
    </source>
</evidence>
<name>A0A369KUY5_9BACT</name>
<dbReference type="GO" id="GO:0004252">
    <property type="term" value="F:serine-type endopeptidase activity"/>
    <property type="evidence" value="ECO:0007669"/>
    <property type="project" value="InterPro"/>
</dbReference>
<keyword evidence="3" id="KW-0720">Serine protease</keyword>
<gene>
    <name evidence="5" type="ORF">DCC88_09820</name>
</gene>
<dbReference type="Gene3D" id="2.40.10.10">
    <property type="entry name" value="Trypsin-like serine proteases"/>
    <property type="match status" value="1"/>
</dbReference>
<dbReference type="PRINTS" id="PR00722">
    <property type="entry name" value="CHYMOTRYPSIN"/>
</dbReference>
<feature type="domain" description="Peptidase S1" evidence="4">
    <location>
        <begin position="48"/>
        <end position="329"/>
    </location>
</feature>
<keyword evidence="3" id="KW-0645">Protease</keyword>
<accession>A0A369KUY5</accession>
<dbReference type="AlphaFoldDB" id="A0A369KUY5"/>
<dbReference type="InterPro" id="IPR033116">
    <property type="entry name" value="TRYPSIN_SER"/>
</dbReference>
<keyword evidence="3" id="KW-0378">Hydrolase</keyword>
<dbReference type="SMART" id="SM00020">
    <property type="entry name" value="Tryp_SPc"/>
    <property type="match status" value="1"/>
</dbReference>
<dbReference type="PROSITE" id="PS00134">
    <property type="entry name" value="TRYPSIN_HIS"/>
    <property type="match status" value="1"/>
</dbReference>
<evidence type="ECO:0000256" key="1">
    <source>
        <dbReference type="ARBA" id="ARBA00007664"/>
    </source>
</evidence>
<dbReference type="InterPro" id="IPR009003">
    <property type="entry name" value="Peptidase_S1_PA"/>
</dbReference>
<dbReference type="PANTHER" id="PTHR24276:SF98">
    <property type="entry name" value="FI18310P1-RELATED"/>
    <property type="match status" value="1"/>
</dbReference>
<dbReference type="InterPro" id="IPR050430">
    <property type="entry name" value="Peptidase_S1"/>
</dbReference>
<dbReference type="PROSITE" id="PS00135">
    <property type="entry name" value="TRYPSIN_SER"/>
    <property type="match status" value="1"/>
</dbReference>
<dbReference type="InterPro" id="IPR018114">
    <property type="entry name" value="TRYPSIN_HIS"/>
</dbReference>
<reference evidence="5" key="1">
    <citation type="submission" date="2018-04" db="EMBL/GenBank/DDBJ databases">
        <title>Draft genome sequence of the Candidatus Spirobacillus cienkowskii, a pathogen of freshwater Daphnia species, reconstructed from hemolymph metagenomic reads.</title>
        <authorList>
            <person name="Bresciani L."/>
            <person name="Lemos L.N."/>
            <person name="Wale N."/>
            <person name="Lin J.Y."/>
            <person name="Fernandes G.R."/>
            <person name="Duffy M.A."/>
            <person name="Rodrigues J.M."/>
        </authorList>
    </citation>
    <scope>NUCLEOTIDE SEQUENCE [LARGE SCALE GENOMIC DNA]</scope>
    <source>
        <strain evidence="5">Binning01</strain>
    </source>
</reference>
<evidence type="ECO:0000313" key="6">
    <source>
        <dbReference type="Proteomes" id="UP000253934"/>
    </source>
</evidence>
<keyword evidence="2" id="KW-1015">Disulfide bond</keyword>
<dbReference type="InterPro" id="IPR001254">
    <property type="entry name" value="Trypsin_dom"/>
</dbReference>
<dbReference type="InterPro" id="IPR043504">
    <property type="entry name" value="Peptidase_S1_PA_chymotrypsin"/>
</dbReference>
<dbReference type="PANTHER" id="PTHR24276">
    <property type="entry name" value="POLYSERASE-RELATED"/>
    <property type="match status" value="1"/>
</dbReference>
<sequence length="335" mass="35870">MYQKTLVFICIFLFFINSCKKIINSEIARSPGPSSCLANRNEILSTNIVGGQVVDNTTVPSGRNTVGIVLPLGNSMYVVCTGTVVADNLILTAAHCLDDIDHNNVSPGHIVFSDQLNFSRNSVVSSPITCWQKHGSYTSCADTNSLGCTLFDIAWLKIGNSATANYGYNTISVLANPQLITATESKWMFGFGHLSDSQSNTSNRKYSVMSASSINFPDTIPGGAITNFNAITFNNAYQSYLTVIGPNNQPGSAKGTCMGDSGGPVYLNRNGNYILAALTQGSNSVLTPHPTNTAPPYSFNSSQYALCNDGYGVYTTIGNYINWIQTSSGVTLSLF</sequence>
<evidence type="ECO:0000313" key="5">
    <source>
        <dbReference type="EMBL" id="RDB35524.1"/>
    </source>
</evidence>
<comment type="similarity">
    <text evidence="1">Belongs to the peptidase S1 family.</text>
</comment>
<dbReference type="Pfam" id="PF00089">
    <property type="entry name" value="Trypsin"/>
    <property type="match status" value="1"/>
</dbReference>
<dbReference type="PROSITE" id="PS50240">
    <property type="entry name" value="TRYPSIN_DOM"/>
    <property type="match status" value="1"/>
</dbReference>
<evidence type="ECO:0000256" key="3">
    <source>
        <dbReference type="RuleBase" id="RU363034"/>
    </source>
</evidence>
<proteinExistence type="inferred from homology"/>
<organism evidence="5 6">
    <name type="scientific">Spirobacillus cienkowskii</name>
    <dbReference type="NCBI Taxonomy" id="495820"/>
    <lineage>
        <taxon>Bacteria</taxon>
        <taxon>Pseudomonadati</taxon>
        <taxon>Bdellovibrionota</taxon>
        <taxon>Oligoflexia</taxon>
        <taxon>Silvanigrellales</taxon>
        <taxon>Spirobacillus</taxon>
    </lineage>
</organism>
<comment type="caution">
    <text evidence="5">The sequence shown here is derived from an EMBL/GenBank/DDBJ whole genome shotgun (WGS) entry which is preliminary data.</text>
</comment>
<dbReference type="GO" id="GO:0006508">
    <property type="term" value="P:proteolysis"/>
    <property type="evidence" value="ECO:0007669"/>
    <property type="project" value="UniProtKB-KW"/>
</dbReference>
<protein>
    <recommendedName>
        <fullName evidence="4">Peptidase S1 domain-containing protein</fullName>
    </recommendedName>
</protein>